<evidence type="ECO:0000313" key="6">
    <source>
        <dbReference type="Proteomes" id="UP000317909"/>
    </source>
</evidence>
<feature type="signal peptide" evidence="3">
    <location>
        <begin position="1"/>
        <end position="26"/>
    </location>
</feature>
<feature type="chain" id="PRO_5022083201" description="Sialate O-acetylesterase domain-containing protein" evidence="3">
    <location>
        <begin position="27"/>
        <end position="485"/>
    </location>
</feature>
<dbReference type="EMBL" id="CP036339">
    <property type="protein sequence ID" value="QDT75138.1"/>
    <property type="molecule type" value="Genomic_DNA"/>
</dbReference>
<dbReference type="Pfam" id="PF03629">
    <property type="entry name" value="SASA"/>
    <property type="match status" value="1"/>
</dbReference>
<dbReference type="AlphaFoldDB" id="A0A517U3E1"/>
<dbReference type="RefSeq" id="WP_168207060.1">
    <property type="nucleotide sequence ID" value="NZ_CP036339.1"/>
</dbReference>
<gene>
    <name evidence="5" type="ORF">I41_43470</name>
</gene>
<evidence type="ECO:0000259" key="4">
    <source>
        <dbReference type="Pfam" id="PF03629"/>
    </source>
</evidence>
<feature type="region of interest" description="Disordered" evidence="2">
    <location>
        <begin position="241"/>
        <end position="262"/>
    </location>
</feature>
<protein>
    <recommendedName>
        <fullName evidence="4">Sialate O-acetylesterase domain-containing protein</fullName>
    </recommendedName>
</protein>
<dbReference type="InterPro" id="IPR039329">
    <property type="entry name" value="SIAE"/>
</dbReference>
<keyword evidence="3" id="KW-0732">Signal</keyword>
<organism evidence="5 6">
    <name type="scientific">Lacipirellula limnantheis</name>
    <dbReference type="NCBI Taxonomy" id="2528024"/>
    <lineage>
        <taxon>Bacteria</taxon>
        <taxon>Pseudomonadati</taxon>
        <taxon>Planctomycetota</taxon>
        <taxon>Planctomycetia</taxon>
        <taxon>Pirellulales</taxon>
        <taxon>Lacipirellulaceae</taxon>
        <taxon>Lacipirellula</taxon>
    </lineage>
</organism>
<keyword evidence="1" id="KW-0378">Hydrolase</keyword>
<dbReference type="Gene3D" id="3.40.50.1110">
    <property type="entry name" value="SGNH hydrolase"/>
    <property type="match status" value="1"/>
</dbReference>
<dbReference type="KEGG" id="llh:I41_43470"/>
<feature type="domain" description="Sialate O-acetylesterase" evidence="4">
    <location>
        <begin position="122"/>
        <end position="377"/>
    </location>
</feature>
<dbReference type="PANTHER" id="PTHR22901:SF0">
    <property type="entry name" value="SIALATE O-ACETYLESTERASE"/>
    <property type="match status" value="1"/>
</dbReference>
<dbReference type="SUPFAM" id="SSF52266">
    <property type="entry name" value="SGNH hydrolase"/>
    <property type="match status" value="1"/>
</dbReference>
<dbReference type="GO" id="GO:0005975">
    <property type="term" value="P:carbohydrate metabolic process"/>
    <property type="evidence" value="ECO:0007669"/>
    <property type="project" value="TreeGrafter"/>
</dbReference>
<feature type="compositionally biased region" description="Basic and acidic residues" evidence="2">
    <location>
        <begin position="241"/>
        <end position="259"/>
    </location>
</feature>
<dbReference type="Proteomes" id="UP000317909">
    <property type="component" value="Chromosome"/>
</dbReference>
<accession>A0A517U3E1</accession>
<dbReference type="Gene3D" id="2.60.40.10">
    <property type="entry name" value="Immunoglobulins"/>
    <property type="match status" value="1"/>
</dbReference>
<evidence type="ECO:0000256" key="3">
    <source>
        <dbReference type="SAM" id="SignalP"/>
    </source>
</evidence>
<keyword evidence="6" id="KW-1185">Reference proteome</keyword>
<dbReference type="InterPro" id="IPR005181">
    <property type="entry name" value="SASA"/>
</dbReference>
<evidence type="ECO:0000313" key="5">
    <source>
        <dbReference type="EMBL" id="QDT75138.1"/>
    </source>
</evidence>
<dbReference type="PANTHER" id="PTHR22901">
    <property type="entry name" value="SIALATE O-ACETYLESTERASE"/>
    <property type="match status" value="1"/>
</dbReference>
<dbReference type="InterPro" id="IPR036514">
    <property type="entry name" value="SGNH_hydro_sf"/>
</dbReference>
<sequence precursor="true">MNLAARTFVSALTLLAITATAPLAVAQQTAVEAKTTPTLSLASIFSDHMVLQRDVKLPIWGHAQPGAKVEVQLAGATKEATADADGKWTVSFGPLKAGGGPLELSVKSGDDAVHMTDVLLGDVWVASGQSNMEWPMKATNDAESEIAAADWPEIRIVDVPNVVADAPLDSFKSAGWQPVKPENIGDFSAVAYFFGRDLHKELNVPIGLIGCNWGGTQMEAWTSREALESSETFKDALAWADKEPATEEEKKQRNDRPMDKPASLFNGMLSAVIPYGIRGAIWYQGESNAGRHGQYAELSKLMIADWRNRWGQGEFPFLLVQLAAWEPGGDNWPPLREAQTETLESPNTGMAVTTDIGDPQDIHPRNKQDVGKRLALAARKVAYGEDIVYSGPVFKELKVADGKAHVTFDQIGGGLKAEGDLKGFEVAGADGKFAPGNAVIEGAEVIVSADGVSEPAVVRYNWASFPEGNLFNAEGLPAGPFRTKK</sequence>
<reference evidence="5 6" key="1">
    <citation type="submission" date="2019-02" db="EMBL/GenBank/DDBJ databases">
        <title>Deep-cultivation of Planctomycetes and their phenomic and genomic characterization uncovers novel biology.</title>
        <authorList>
            <person name="Wiegand S."/>
            <person name="Jogler M."/>
            <person name="Boedeker C."/>
            <person name="Pinto D."/>
            <person name="Vollmers J."/>
            <person name="Rivas-Marin E."/>
            <person name="Kohn T."/>
            <person name="Peeters S.H."/>
            <person name="Heuer A."/>
            <person name="Rast P."/>
            <person name="Oberbeckmann S."/>
            <person name="Bunk B."/>
            <person name="Jeske O."/>
            <person name="Meyerdierks A."/>
            <person name="Storesund J.E."/>
            <person name="Kallscheuer N."/>
            <person name="Luecker S."/>
            <person name="Lage O.M."/>
            <person name="Pohl T."/>
            <person name="Merkel B.J."/>
            <person name="Hornburger P."/>
            <person name="Mueller R.-W."/>
            <person name="Bruemmer F."/>
            <person name="Labrenz M."/>
            <person name="Spormann A.M."/>
            <person name="Op den Camp H."/>
            <person name="Overmann J."/>
            <person name="Amann R."/>
            <person name="Jetten M.S.M."/>
            <person name="Mascher T."/>
            <person name="Medema M.H."/>
            <person name="Devos D.P."/>
            <person name="Kaster A.-K."/>
            <person name="Ovreas L."/>
            <person name="Rohde M."/>
            <person name="Galperin M.Y."/>
            <person name="Jogler C."/>
        </authorList>
    </citation>
    <scope>NUCLEOTIDE SEQUENCE [LARGE SCALE GENOMIC DNA]</scope>
    <source>
        <strain evidence="5 6">I41</strain>
    </source>
</reference>
<evidence type="ECO:0000256" key="2">
    <source>
        <dbReference type="SAM" id="MobiDB-lite"/>
    </source>
</evidence>
<proteinExistence type="predicted"/>
<evidence type="ECO:0000256" key="1">
    <source>
        <dbReference type="ARBA" id="ARBA00022801"/>
    </source>
</evidence>
<dbReference type="InterPro" id="IPR013783">
    <property type="entry name" value="Ig-like_fold"/>
</dbReference>
<name>A0A517U3E1_9BACT</name>
<dbReference type="GO" id="GO:0001681">
    <property type="term" value="F:sialate O-acetylesterase activity"/>
    <property type="evidence" value="ECO:0007669"/>
    <property type="project" value="InterPro"/>
</dbReference>